<reference evidence="2 3" key="1">
    <citation type="submission" date="2016-04" db="EMBL/GenBank/DDBJ databases">
        <authorList>
            <person name="Evans L.H."/>
            <person name="Alamgir A."/>
            <person name="Owens N."/>
            <person name="Weber N.D."/>
            <person name="Virtaneva K."/>
            <person name="Barbian K."/>
            <person name="Babar A."/>
            <person name="Rosenke K."/>
        </authorList>
    </citation>
    <scope>NUCLEOTIDE SEQUENCE [LARGE SCALE GENOMIC DNA]</scope>
    <source>
        <strain evidence="2 3">IFM 0406</strain>
    </source>
</reference>
<evidence type="ECO:0000313" key="2">
    <source>
        <dbReference type="EMBL" id="KZM70010.1"/>
    </source>
</evidence>
<organism evidence="2 3">
    <name type="scientific">Nocardia terpenica</name>
    <dbReference type="NCBI Taxonomy" id="455432"/>
    <lineage>
        <taxon>Bacteria</taxon>
        <taxon>Bacillati</taxon>
        <taxon>Actinomycetota</taxon>
        <taxon>Actinomycetes</taxon>
        <taxon>Mycobacteriales</taxon>
        <taxon>Nocardiaceae</taxon>
        <taxon>Nocardia</taxon>
    </lineage>
</organism>
<evidence type="ECO:0000256" key="1">
    <source>
        <dbReference type="SAM" id="MobiDB-lite"/>
    </source>
</evidence>
<dbReference type="Proteomes" id="UP000076512">
    <property type="component" value="Unassembled WGS sequence"/>
</dbReference>
<gene>
    <name evidence="2" type="ORF">AWN90_05295</name>
</gene>
<dbReference type="STRING" id="455432.AWN90_05295"/>
<evidence type="ECO:0000313" key="3">
    <source>
        <dbReference type="Proteomes" id="UP000076512"/>
    </source>
</evidence>
<sequence>MRQSTGPRPLNRNDATVDARDYLSGTTYFFQSPSGKFKCGIYTDEPSLGAGCQGPAGPATTGATPDCGNQPAVEERAVKVTGSGTDFSCVNQGIYVGPPPNGGSGEGGGRVLPYGAVLVVQNYTCASRTTGVHCETAKHGFTVATQQTERY</sequence>
<protein>
    <submittedName>
        <fullName evidence="2">Uncharacterized protein</fullName>
    </submittedName>
</protein>
<proteinExistence type="predicted"/>
<feature type="region of interest" description="Disordered" evidence="1">
    <location>
        <begin position="50"/>
        <end position="70"/>
    </location>
</feature>
<keyword evidence="3" id="KW-1185">Reference proteome</keyword>
<dbReference type="AlphaFoldDB" id="A0A164J3J0"/>
<feature type="compositionally biased region" description="Low complexity" evidence="1">
    <location>
        <begin position="55"/>
        <end position="65"/>
    </location>
</feature>
<dbReference type="EMBL" id="LWGR01000016">
    <property type="protein sequence ID" value="KZM70010.1"/>
    <property type="molecule type" value="Genomic_DNA"/>
</dbReference>
<accession>A0A164J3J0</accession>
<name>A0A164J3J0_9NOCA</name>
<comment type="caution">
    <text evidence="2">The sequence shown here is derived from an EMBL/GenBank/DDBJ whole genome shotgun (WGS) entry which is preliminary data.</text>
</comment>